<protein>
    <recommendedName>
        <fullName evidence="3">HEAT repeat-containing protein</fullName>
    </recommendedName>
</protein>
<evidence type="ECO:0000313" key="1">
    <source>
        <dbReference type="EMBL" id="SEK45957.1"/>
    </source>
</evidence>
<accession>A0A1H7H852</accession>
<name>A0A1H7H852_AQUAM</name>
<dbReference type="Proteomes" id="UP000198521">
    <property type="component" value="Unassembled WGS sequence"/>
</dbReference>
<gene>
    <name evidence="1" type="ORF">SAMN04487910_0576</name>
</gene>
<keyword evidence="2" id="KW-1185">Reference proteome</keyword>
<dbReference type="EMBL" id="FOAB01000001">
    <property type="protein sequence ID" value="SEK45957.1"/>
    <property type="molecule type" value="Genomic_DNA"/>
</dbReference>
<dbReference type="RefSeq" id="WP_091405263.1">
    <property type="nucleotide sequence ID" value="NZ_FOAB01000001.1"/>
</dbReference>
<reference evidence="1 2" key="1">
    <citation type="submission" date="2016-10" db="EMBL/GenBank/DDBJ databases">
        <authorList>
            <person name="de Groot N.N."/>
        </authorList>
    </citation>
    <scope>NUCLEOTIDE SEQUENCE [LARGE SCALE GENOMIC DNA]</scope>
    <source>
        <strain evidence="1 2">DSM 25232</strain>
    </source>
</reference>
<evidence type="ECO:0000313" key="2">
    <source>
        <dbReference type="Proteomes" id="UP000198521"/>
    </source>
</evidence>
<organism evidence="1 2">
    <name type="scientific">Aquimarina amphilecti</name>
    <dbReference type="NCBI Taxonomy" id="1038014"/>
    <lineage>
        <taxon>Bacteria</taxon>
        <taxon>Pseudomonadati</taxon>
        <taxon>Bacteroidota</taxon>
        <taxon>Flavobacteriia</taxon>
        <taxon>Flavobacteriales</taxon>
        <taxon>Flavobacteriaceae</taxon>
        <taxon>Aquimarina</taxon>
    </lineage>
</organism>
<evidence type="ECO:0008006" key="3">
    <source>
        <dbReference type="Google" id="ProtNLM"/>
    </source>
</evidence>
<dbReference type="AlphaFoldDB" id="A0A1H7H852"/>
<proteinExistence type="predicted"/>
<sequence length="331" mass="37405">MNSGYIDIDAFGSQVKEKELIAIIQNRKEDQGRQLAFKTLVQRKSKKMQKLSIEVLNNPLYDRRMKLIAANFLGKNTSKDGIKSLCKELRNAENKQLKSRVLRSIGEIGDLATIMEIEGIKSRDASFARSLIAYRHGIKGYALPTAKTKSFSKRSKHTEMSSITITPARENELNKMIETQLDILGEFRIPKLKLNCAGNDLYLMQSDKITNKHLSIKLLLGPSIPMKVFSVGDCPRRVVLSYYVMTTPIPGKENEINVQLITPSGRKAYYGEVSVNGKELNFSLGTVEDSIFPATQINGNFNINKDEFDFTSLLSNIKLDDKKRRIPKRII</sequence>
<dbReference type="STRING" id="1038014.SAMN04487910_0576"/>